<dbReference type="EMBL" id="BPLR01003903">
    <property type="protein sequence ID" value="GIX89981.1"/>
    <property type="molecule type" value="Genomic_DNA"/>
</dbReference>
<sequence>MQYKNAGTPIAPSPNRRPPTERLFKLYFRENSKENFHSHSLRRKHPSTRYPAPDIIEQKVITSALKMASKPKTFKKLMVQKLTSNFREAVSIETVEMCHPGKDEICVKNKFVGVNATDVNMTKGLYSASKTPFGIGFE</sequence>
<evidence type="ECO:0000313" key="2">
    <source>
        <dbReference type="Proteomes" id="UP001054945"/>
    </source>
</evidence>
<dbReference type="Gene3D" id="3.90.180.10">
    <property type="entry name" value="Medium-chain alcohol dehydrogenases, catalytic domain"/>
    <property type="match status" value="1"/>
</dbReference>
<feature type="non-terminal residue" evidence="1">
    <location>
        <position position="138"/>
    </location>
</feature>
<name>A0AAV4P2J2_CAEEX</name>
<keyword evidence="2" id="KW-1185">Reference proteome</keyword>
<dbReference type="SUPFAM" id="SSF50129">
    <property type="entry name" value="GroES-like"/>
    <property type="match status" value="1"/>
</dbReference>
<dbReference type="Proteomes" id="UP001054945">
    <property type="component" value="Unassembled WGS sequence"/>
</dbReference>
<organism evidence="1 2">
    <name type="scientific">Caerostris extrusa</name>
    <name type="common">Bark spider</name>
    <name type="synonym">Caerostris bankana</name>
    <dbReference type="NCBI Taxonomy" id="172846"/>
    <lineage>
        <taxon>Eukaryota</taxon>
        <taxon>Metazoa</taxon>
        <taxon>Ecdysozoa</taxon>
        <taxon>Arthropoda</taxon>
        <taxon>Chelicerata</taxon>
        <taxon>Arachnida</taxon>
        <taxon>Araneae</taxon>
        <taxon>Araneomorphae</taxon>
        <taxon>Entelegynae</taxon>
        <taxon>Araneoidea</taxon>
        <taxon>Araneidae</taxon>
        <taxon>Caerostris</taxon>
    </lineage>
</organism>
<accession>A0AAV4P2J2</accession>
<evidence type="ECO:0000313" key="1">
    <source>
        <dbReference type="EMBL" id="GIX89981.1"/>
    </source>
</evidence>
<proteinExistence type="predicted"/>
<gene>
    <name evidence="1" type="primary">AVEN_23897_1</name>
    <name evidence="1" type="ORF">CEXT_232661</name>
</gene>
<protein>
    <submittedName>
        <fullName evidence="1">ADH_N domain-containing protein</fullName>
    </submittedName>
</protein>
<reference evidence="1 2" key="1">
    <citation type="submission" date="2021-06" db="EMBL/GenBank/DDBJ databases">
        <title>Caerostris extrusa draft genome.</title>
        <authorList>
            <person name="Kono N."/>
            <person name="Arakawa K."/>
        </authorList>
    </citation>
    <scope>NUCLEOTIDE SEQUENCE [LARGE SCALE GENOMIC DNA]</scope>
</reference>
<dbReference type="AlphaFoldDB" id="A0AAV4P2J2"/>
<comment type="caution">
    <text evidence="1">The sequence shown here is derived from an EMBL/GenBank/DDBJ whole genome shotgun (WGS) entry which is preliminary data.</text>
</comment>
<dbReference type="InterPro" id="IPR011032">
    <property type="entry name" value="GroES-like_sf"/>
</dbReference>